<proteinExistence type="predicted"/>
<dbReference type="OMA" id="KEGHHIS"/>
<feature type="repeat" description="PPR" evidence="2">
    <location>
        <begin position="188"/>
        <end position="222"/>
    </location>
</feature>
<dbReference type="FunFam" id="1.25.40.10:FF:000158">
    <property type="entry name" value="pentatricopeptide repeat-containing protein At2g33680"/>
    <property type="match status" value="1"/>
</dbReference>
<dbReference type="FunFam" id="1.25.40.10:FF:000285">
    <property type="entry name" value="Pentatricopeptide repeat-containing protein, chloroplastic"/>
    <property type="match status" value="1"/>
</dbReference>
<reference evidence="3" key="1">
    <citation type="submission" date="2021-08" db="EMBL/GenBank/DDBJ databases">
        <title>WGS assembly of Ceratopteris richardii.</title>
        <authorList>
            <person name="Marchant D.B."/>
            <person name="Chen G."/>
            <person name="Jenkins J."/>
            <person name="Shu S."/>
            <person name="Leebens-Mack J."/>
            <person name="Grimwood J."/>
            <person name="Schmutz J."/>
            <person name="Soltis P."/>
            <person name="Soltis D."/>
            <person name="Chen Z.-H."/>
        </authorList>
    </citation>
    <scope>NUCLEOTIDE SEQUENCE</scope>
    <source>
        <strain evidence="3">Whitten #5841</strain>
        <tissue evidence="3">Leaf</tissue>
    </source>
</reference>
<dbReference type="EMBL" id="CM035422">
    <property type="protein sequence ID" value="KAH7372418.1"/>
    <property type="molecule type" value="Genomic_DNA"/>
</dbReference>
<organism evidence="3 4">
    <name type="scientific">Ceratopteris richardii</name>
    <name type="common">Triangle waterfern</name>
    <dbReference type="NCBI Taxonomy" id="49495"/>
    <lineage>
        <taxon>Eukaryota</taxon>
        <taxon>Viridiplantae</taxon>
        <taxon>Streptophyta</taxon>
        <taxon>Embryophyta</taxon>
        <taxon>Tracheophyta</taxon>
        <taxon>Polypodiopsida</taxon>
        <taxon>Polypodiidae</taxon>
        <taxon>Polypodiales</taxon>
        <taxon>Pteridineae</taxon>
        <taxon>Pteridaceae</taxon>
        <taxon>Parkerioideae</taxon>
        <taxon>Ceratopteris</taxon>
    </lineage>
</organism>
<dbReference type="GO" id="GO:0048731">
    <property type="term" value="P:system development"/>
    <property type="evidence" value="ECO:0007669"/>
    <property type="project" value="UniProtKB-ARBA"/>
</dbReference>
<name>A0A8T2SVE9_CERRI</name>
<feature type="repeat" description="PPR" evidence="2">
    <location>
        <begin position="389"/>
        <end position="423"/>
    </location>
</feature>
<feature type="repeat" description="PPR" evidence="2">
    <location>
        <begin position="459"/>
        <end position="493"/>
    </location>
</feature>
<dbReference type="Pfam" id="PF01535">
    <property type="entry name" value="PPR"/>
    <property type="match status" value="4"/>
</dbReference>
<accession>A0A8T2SVE9</accession>
<protein>
    <recommendedName>
        <fullName evidence="5">Pentatricopeptide repeat-containing protein</fullName>
    </recommendedName>
</protein>
<dbReference type="AlphaFoldDB" id="A0A8T2SVE9"/>
<dbReference type="NCBIfam" id="TIGR00756">
    <property type="entry name" value="PPR"/>
    <property type="match status" value="3"/>
</dbReference>
<evidence type="ECO:0000256" key="1">
    <source>
        <dbReference type="ARBA" id="ARBA00022737"/>
    </source>
</evidence>
<keyword evidence="1" id="KW-0677">Repeat</keyword>
<evidence type="ECO:0000313" key="4">
    <source>
        <dbReference type="Proteomes" id="UP000825935"/>
    </source>
</evidence>
<dbReference type="GO" id="GO:0009451">
    <property type="term" value="P:RNA modification"/>
    <property type="evidence" value="ECO:0007669"/>
    <property type="project" value="InterPro"/>
</dbReference>
<gene>
    <name evidence="3" type="ORF">KP509_17G003100</name>
</gene>
<dbReference type="GO" id="GO:0003723">
    <property type="term" value="F:RNA binding"/>
    <property type="evidence" value="ECO:0007669"/>
    <property type="project" value="InterPro"/>
</dbReference>
<dbReference type="InterPro" id="IPR002885">
    <property type="entry name" value="PPR_rpt"/>
</dbReference>
<dbReference type="OrthoDB" id="185373at2759"/>
<evidence type="ECO:0000313" key="3">
    <source>
        <dbReference type="EMBL" id="KAH7372416.1"/>
    </source>
</evidence>
<dbReference type="Pfam" id="PF13812">
    <property type="entry name" value="PPR_3"/>
    <property type="match status" value="1"/>
</dbReference>
<dbReference type="Proteomes" id="UP000825935">
    <property type="component" value="Chromosome 17"/>
</dbReference>
<dbReference type="Pfam" id="PF13041">
    <property type="entry name" value="PPR_2"/>
    <property type="match status" value="2"/>
</dbReference>
<keyword evidence="4" id="KW-1185">Reference proteome</keyword>
<dbReference type="EMBL" id="CM035422">
    <property type="protein sequence ID" value="KAH7372417.1"/>
    <property type="molecule type" value="Genomic_DNA"/>
</dbReference>
<dbReference type="InterPro" id="IPR011990">
    <property type="entry name" value="TPR-like_helical_dom_sf"/>
</dbReference>
<dbReference type="EMBL" id="CM035422">
    <property type="protein sequence ID" value="KAH7372416.1"/>
    <property type="molecule type" value="Genomic_DNA"/>
</dbReference>
<feature type="repeat" description="PPR" evidence="2">
    <location>
        <begin position="87"/>
        <end position="121"/>
    </location>
</feature>
<evidence type="ECO:0008006" key="5">
    <source>
        <dbReference type="Google" id="ProtNLM"/>
    </source>
</evidence>
<dbReference type="PROSITE" id="PS51375">
    <property type="entry name" value="PPR"/>
    <property type="match status" value="4"/>
</dbReference>
<evidence type="ECO:0000256" key="2">
    <source>
        <dbReference type="PROSITE-ProRule" id="PRU00708"/>
    </source>
</evidence>
<dbReference type="InterPro" id="IPR046960">
    <property type="entry name" value="PPR_At4g14850-like_plant"/>
</dbReference>
<dbReference type="PANTHER" id="PTHR47926">
    <property type="entry name" value="PENTATRICOPEPTIDE REPEAT-CONTAINING PROTEIN"/>
    <property type="match status" value="1"/>
</dbReference>
<dbReference type="Gene3D" id="1.25.40.10">
    <property type="entry name" value="Tetratricopeptide repeat domain"/>
    <property type="match status" value="5"/>
</dbReference>
<dbReference type="PANTHER" id="PTHR47926:SF382">
    <property type="entry name" value="PENTACOTRIPEPTIDE-REPEAT REGION OF PRORP DOMAIN-CONTAINING PROTEIN"/>
    <property type="match status" value="1"/>
</dbReference>
<comment type="caution">
    <text evidence="3">The sequence shown here is derived from an EMBL/GenBank/DDBJ whole genome shotgun (WGS) entry which is preliminary data.</text>
</comment>
<sequence>MKAECYLKSVKERSASVVSQDPDVKRLLLYCRRTKNDLISSRRLHCWMAYSGLESLPLYADCLIRYFSSCSALSQTYQVFSKVQSPTAYTWNAIISAYAQNSHYDQAFFLFARMQITGTKPDRCTILIILKACSHVNASIDGKLMNMFIVEIGCESDLLVMSSLIHLYGKCGALDEARTLFDILPNPNVVTWGALINGYACYGDGIEALKLFADMQAAGIGPQKSTFLSALKACGKMGAAAEGRLIHDHIIRVGLHEDMTVTSALMDMYGKCIRLPELQKLFGDCPRHDAVSWASFISTYIEQGSDCCASDLLKAMGQLGIMPDQVLFLSLLRACVVMPSSEARIIHDCIIKANFETDQVVANCLVSMYAKIGCLQEAEITFRKVEVPDIISCSSMIFGYDHAGFSFLACELFEKMQEEGIHSDRVSFLGVLKAYGSLGAVRKGRLVHGMLIESGFESDVEIGNTLVDMYAKCGSLQEAEKVFDRLQKRDSISWQILFSGYIQHGNRVPLIRLLQSMQCEGLKPNDVVFMNALAGCSHAGLHEDGEFLFNLMRQEYNISPSVEHYNCMLDLHGRMGSLLKAKDMLQTMPSSVNFIGWSTLLNVCRSHGNSVLGSHCFMALSEVDPRDASSYMLMCSLLTSNS</sequence>